<comment type="caution">
    <text evidence="1">The sequence shown here is derived from an EMBL/GenBank/DDBJ whole genome shotgun (WGS) entry which is preliminary data.</text>
</comment>
<dbReference type="InterPro" id="IPR050583">
    <property type="entry name" value="Mycobacterial_A85_antigen"/>
</dbReference>
<dbReference type="Proteomes" id="UP001500945">
    <property type="component" value="Unassembled WGS sequence"/>
</dbReference>
<dbReference type="Gene3D" id="3.40.50.1820">
    <property type="entry name" value="alpha/beta hydrolase"/>
    <property type="match status" value="1"/>
</dbReference>
<evidence type="ECO:0000313" key="2">
    <source>
        <dbReference type="Proteomes" id="UP001500945"/>
    </source>
</evidence>
<dbReference type="PANTHER" id="PTHR48098:SF3">
    <property type="entry name" value="IRON(III) ENTEROBACTIN ESTERASE"/>
    <property type="match status" value="1"/>
</dbReference>
<sequence length="347" mass="37740">MPPKLLDDHLRFRFVPADPLVTGVVLQCDRVVAGPREFRRDGEGWVLDLPRPPLCRLEYRFAVGRGDEVEVVLDPTNPVTVRTAFGERSVAELPGYLPPWWLAAPAVPSRLEPLTLSGETAHEVPVTVWSPDDLPDDEPAPLLLVHDGPEYDQLASLTTYSAALVGAGQLPPHRVALAHPVIRDSWYSGSPQYLRTIAAAGLDALGARYAVRGPVVVVGASLGGLTALLLGLLAAPRVGGVYAQSGSFFQVRRDVSESGFRYFGRISRLVQAVLDTRHADHPLTVGMSCGTLEENLANNRDMATALRRAGHDVVLREVPDLHNYTAWRDALDPGLTDVLRTVWGRPG</sequence>
<accession>A0ABP8K5L2</accession>
<reference evidence="2" key="1">
    <citation type="journal article" date="2019" name="Int. J. Syst. Evol. Microbiol.">
        <title>The Global Catalogue of Microorganisms (GCM) 10K type strain sequencing project: providing services to taxonomists for standard genome sequencing and annotation.</title>
        <authorList>
            <consortium name="The Broad Institute Genomics Platform"/>
            <consortium name="The Broad Institute Genome Sequencing Center for Infectious Disease"/>
            <person name="Wu L."/>
            <person name="Ma J."/>
        </authorList>
    </citation>
    <scope>NUCLEOTIDE SEQUENCE [LARGE SCALE GENOMIC DNA]</scope>
    <source>
        <strain evidence="2">JCM 17809</strain>
    </source>
</reference>
<keyword evidence="2" id="KW-1185">Reference proteome</keyword>
<name>A0ABP8K5L2_9MICO</name>
<dbReference type="InterPro" id="IPR000801">
    <property type="entry name" value="Esterase-like"/>
</dbReference>
<gene>
    <name evidence="1" type="ORF">GCM10023168_09120</name>
</gene>
<dbReference type="InterPro" id="IPR029058">
    <property type="entry name" value="AB_hydrolase_fold"/>
</dbReference>
<protein>
    <recommendedName>
        <fullName evidence="3">Esterase</fullName>
    </recommendedName>
</protein>
<dbReference type="SUPFAM" id="SSF53474">
    <property type="entry name" value="alpha/beta-Hydrolases"/>
    <property type="match status" value="1"/>
</dbReference>
<dbReference type="Pfam" id="PF00756">
    <property type="entry name" value="Esterase"/>
    <property type="match status" value="1"/>
</dbReference>
<organism evidence="1 2">
    <name type="scientific">Fodinibacter luteus</name>
    <dbReference type="NCBI Taxonomy" id="552064"/>
    <lineage>
        <taxon>Bacteria</taxon>
        <taxon>Bacillati</taxon>
        <taxon>Actinomycetota</taxon>
        <taxon>Actinomycetes</taxon>
        <taxon>Micrococcales</taxon>
        <taxon>Intrasporangiaceae</taxon>
        <taxon>Fodinibacter (ex Wang et al. 2009)</taxon>
    </lineage>
</organism>
<dbReference type="RefSeq" id="WP_345202802.1">
    <property type="nucleotide sequence ID" value="NZ_BAABGM010000004.1"/>
</dbReference>
<evidence type="ECO:0008006" key="3">
    <source>
        <dbReference type="Google" id="ProtNLM"/>
    </source>
</evidence>
<evidence type="ECO:0000313" key="1">
    <source>
        <dbReference type="EMBL" id="GAA4400419.1"/>
    </source>
</evidence>
<proteinExistence type="predicted"/>
<dbReference type="PANTHER" id="PTHR48098">
    <property type="entry name" value="ENTEROCHELIN ESTERASE-RELATED"/>
    <property type="match status" value="1"/>
</dbReference>
<dbReference type="EMBL" id="BAABGM010000004">
    <property type="protein sequence ID" value="GAA4400419.1"/>
    <property type="molecule type" value="Genomic_DNA"/>
</dbReference>